<keyword evidence="1" id="KW-0175">Coiled coil</keyword>
<dbReference type="Pfam" id="PF04899">
    <property type="entry name" value="MbeD_MobD"/>
    <property type="match status" value="1"/>
</dbReference>
<evidence type="ECO:0008006" key="4">
    <source>
        <dbReference type="Google" id="ProtNLM"/>
    </source>
</evidence>
<feature type="coiled-coil region" evidence="1">
    <location>
        <begin position="13"/>
        <end position="54"/>
    </location>
</feature>
<evidence type="ECO:0000256" key="1">
    <source>
        <dbReference type="SAM" id="Coils"/>
    </source>
</evidence>
<dbReference type="GeneID" id="32408125"/>
<accession>A0ABN4NGN4</accession>
<evidence type="ECO:0000313" key="2">
    <source>
        <dbReference type="EMBL" id="AMX83814.1"/>
    </source>
</evidence>
<dbReference type="InterPro" id="IPR006983">
    <property type="entry name" value="MbeD_MobD"/>
</dbReference>
<sequence length="86" mass="10085">MGEITNEMIWQAIKELADQLQQTNGRVEQLTKQVQQMNEQVHRLSEQVSDMDQRLTDVANGQKILVEELFENKKEIKRVKTALNLY</sequence>
<organism evidence="2 3">
    <name type="scientific">Geobacillus subterraneus</name>
    <dbReference type="NCBI Taxonomy" id="129338"/>
    <lineage>
        <taxon>Bacteria</taxon>
        <taxon>Bacillati</taxon>
        <taxon>Bacillota</taxon>
        <taxon>Bacilli</taxon>
        <taxon>Bacillales</taxon>
        <taxon>Anoxybacillaceae</taxon>
        <taxon>Geobacillus</taxon>
    </lineage>
</organism>
<dbReference type="Proteomes" id="UP000076226">
    <property type="component" value="Chromosome"/>
</dbReference>
<dbReference type="EMBL" id="CP014342">
    <property type="protein sequence ID" value="AMX83814.1"/>
    <property type="molecule type" value="Genomic_DNA"/>
</dbReference>
<dbReference type="RefSeq" id="WP_063166095.1">
    <property type="nucleotide sequence ID" value="NZ_CP014342.1"/>
</dbReference>
<gene>
    <name evidence="2" type="ORF">GS3922_09155</name>
</gene>
<dbReference type="Gene3D" id="1.20.5.170">
    <property type="match status" value="1"/>
</dbReference>
<keyword evidence="3" id="KW-1185">Reference proteome</keyword>
<evidence type="ECO:0000313" key="3">
    <source>
        <dbReference type="Proteomes" id="UP000076226"/>
    </source>
</evidence>
<proteinExistence type="predicted"/>
<name>A0ABN4NGN4_9BACL</name>
<protein>
    <recommendedName>
        <fullName evidence="4">t-SNARE coiled-coil homology domain-containing protein</fullName>
    </recommendedName>
</protein>
<reference evidence="2 3" key="1">
    <citation type="submission" date="2016-02" db="EMBL/GenBank/DDBJ databases">
        <title>Complete genome sequence of Geobacillus subterraneus KCTC 3922T.</title>
        <authorList>
            <person name="Lee D.-W."/>
            <person name="Lee Y.-J."/>
            <person name="Lee S.-J."/>
            <person name="Park G.-S."/>
            <person name="Lee S.-J."/>
            <person name="Shin J.-H."/>
        </authorList>
    </citation>
    <scope>NUCLEOTIDE SEQUENCE [LARGE SCALE GENOMIC DNA]</scope>
    <source>
        <strain evidence="2 3">KCTC 3922</strain>
    </source>
</reference>